<feature type="compositionally biased region" description="Low complexity" evidence="8">
    <location>
        <begin position="76"/>
        <end position="90"/>
    </location>
</feature>
<evidence type="ECO:0000256" key="9">
    <source>
        <dbReference type="SAM" id="Phobius"/>
    </source>
</evidence>
<feature type="domain" description="OmpA-like" evidence="10">
    <location>
        <begin position="126"/>
        <end position="246"/>
    </location>
</feature>
<dbReference type="Pfam" id="PF00691">
    <property type="entry name" value="OmpA"/>
    <property type="match status" value="1"/>
</dbReference>
<evidence type="ECO:0000256" key="4">
    <source>
        <dbReference type="ARBA" id="ARBA00022692"/>
    </source>
</evidence>
<evidence type="ECO:0000313" key="11">
    <source>
        <dbReference type="EMBL" id="CEA01889.1"/>
    </source>
</evidence>
<feature type="compositionally biased region" description="Gly residues" evidence="8">
    <location>
        <begin position="279"/>
        <end position="289"/>
    </location>
</feature>
<keyword evidence="3" id="KW-1003">Cell membrane</keyword>
<dbReference type="InterPro" id="IPR006665">
    <property type="entry name" value="OmpA-like"/>
</dbReference>
<protein>
    <submittedName>
        <fullName evidence="11">OmpA/MotB domain-containing protein</fullName>
    </submittedName>
</protein>
<dbReference type="InterPro" id="IPR050330">
    <property type="entry name" value="Bact_OuterMem_StrucFunc"/>
</dbReference>
<dbReference type="InterPro" id="IPR025713">
    <property type="entry name" value="MotB-like_N_dom"/>
</dbReference>
<accession>A0A078M6H3</accession>
<dbReference type="NCBIfam" id="NF006541">
    <property type="entry name" value="PRK09038.1"/>
    <property type="match status" value="1"/>
</dbReference>
<comment type="subcellular location">
    <subcellularLocation>
        <location evidence="1">Cell membrane</location>
        <topology evidence="1">Single-pass membrane protein</topology>
    </subcellularLocation>
</comment>
<evidence type="ECO:0000259" key="10">
    <source>
        <dbReference type="PROSITE" id="PS51123"/>
    </source>
</evidence>
<evidence type="ECO:0000256" key="3">
    <source>
        <dbReference type="ARBA" id="ARBA00022475"/>
    </source>
</evidence>
<dbReference type="EMBL" id="LM997413">
    <property type="protein sequence ID" value="CEA01889.1"/>
    <property type="molecule type" value="Genomic_DNA"/>
</dbReference>
<dbReference type="InterPro" id="IPR036737">
    <property type="entry name" value="OmpA-like_sf"/>
</dbReference>
<dbReference type="PATRIC" id="fig|1461581.3.peg.560"/>
<gene>
    <name evidence="11" type="ORF">BN1049_00569</name>
</gene>
<evidence type="ECO:0000256" key="1">
    <source>
        <dbReference type="ARBA" id="ARBA00004162"/>
    </source>
</evidence>
<sequence length="289" mass="31002">MRRRREEEHVNNERWMVSYADFITLLFAFFVVMYSISSVNEGKYKVLSESLIGVFSQAPTTPEPIQIGEHTPRTLAPEPEATPQAPAGQGSNDSDGADPLESIAEAMQAAFGELISVGDLRIHANELWIEIELNSGLLFPSGDALPLDSAFGLIERIAGILSPYDNPVHVEGFTDNVPIRSSVYPTNWELSAARAASVVRLLSSGGIDAGRLAAVGYGEHRPVADNATPAGRRANRRVVLLVSRFTETRHLQSREGVADPQAMRQARAEGASGPPVAGAGDGSGMQGIN</sequence>
<dbReference type="Pfam" id="PF13677">
    <property type="entry name" value="MotB_plug"/>
    <property type="match status" value="1"/>
</dbReference>
<dbReference type="RefSeq" id="WP_044498232.1">
    <property type="nucleotide sequence ID" value="NZ_LK391969.1"/>
</dbReference>
<evidence type="ECO:0000256" key="8">
    <source>
        <dbReference type="SAM" id="MobiDB-lite"/>
    </source>
</evidence>
<keyword evidence="6 7" id="KW-0472">Membrane</keyword>
<keyword evidence="5 9" id="KW-1133">Transmembrane helix</keyword>
<dbReference type="PROSITE" id="PS51123">
    <property type="entry name" value="OMPA_2"/>
    <property type="match status" value="1"/>
</dbReference>
<name>A0A078M6H3_9PSED</name>
<dbReference type="SUPFAM" id="SSF103088">
    <property type="entry name" value="OmpA-like"/>
    <property type="match status" value="1"/>
</dbReference>
<dbReference type="PANTHER" id="PTHR30329:SF20">
    <property type="entry name" value="EXPORTED PROTEIN"/>
    <property type="match status" value="1"/>
</dbReference>
<dbReference type="Gene3D" id="3.30.1330.60">
    <property type="entry name" value="OmpA-like domain"/>
    <property type="match status" value="1"/>
</dbReference>
<reference evidence="11" key="1">
    <citation type="submission" date="2014-07" db="EMBL/GenBank/DDBJ databases">
        <authorList>
            <person name="Urmite Genomes Urmite Genomes"/>
        </authorList>
    </citation>
    <scope>NUCLEOTIDE SEQUENCE</scope>
    <source>
        <strain evidence="11">12M76_air</strain>
    </source>
</reference>
<feature type="region of interest" description="Disordered" evidence="8">
    <location>
        <begin position="62"/>
        <end position="99"/>
    </location>
</feature>
<dbReference type="PANTHER" id="PTHR30329">
    <property type="entry name" value="STATOR ELEMENT OF FLAGELLAR MOTOR COMPLEX"/>
    <property type="match status" value="1"/>
</dbReference>
<feature type="region of interest" description="Disordered" evidence="8">
    <location>
        <begin position="251"/>
        <end position="289"/>
    </location>
</feature>
<dbReference type="GO" id="GO:0005886">
    <property type="term" value="C:plasma membrane"/>
    <property type="evidence" value="ECO:0007669"/>
    <property type="project" value="UniProtKB-SubCell"/>
</dbReference>
<dbReference type="AlphaFoldDB" id="A0A078M6H3"/>
<comment type="similarity">
    <text evidence="2">Belongs to the MotB family.</text>
</comment>
<dbReference type="EMBL" id="LK391969">
    <property type="protein sequence ID" value="CEF25659.1"/>
    <property type="molecule type" value="Genomic_DNA"/>
</dbReference>
<proteinExistence type="inferred from homology"/>
<evidence type="ECO:0000256" key="5">
    <source>
        <dbReference type="ARBA" id="ARBA00022989"/>
    </source>
</evidence>
<dbReference type="CDD" id="cd07185">
    <property type="entry name" value="OmpA_C-like"/>
    <property type="match status" value="1"/>
</dbReference>
<organism evidence="11">
    <name type="scientific">Pseudomonas saudimassiliensis</name>
    <dbReference type="NCBI Taxonomy" id="1461581"/>
    <lineage>
        <taxon>Bacteria</taxon>
        <taxon>Pseudomonadati</taxon>
        <taxon>Pseudomonadota</taxon>
        <taxon>Gammaproteobacteria</taxon>
        <taxon>Pseudomonadales</taxon>
        <taxon>Pseudomonadaceae</taxon>
        <taxon>Pseudomonas</taxon>
    </lineage>
</organism>
<evidence type="ECO:0000256" key="6">
    <source>
        <dbReference type="ARBA" id="ARBA00023136"/>
    </source>
</evidence>
<feature type="transmembrane region" description="Helical" evidence="9">
    <location>
        <begin position="16"/>
        <end position="36"/>
    </location>
</feature>
<keyword evidence="4 9" id="KW-0812">Transmembrane</keyword>
<evidence type="ECO:0000256" key="2">
    <source>
        <dbReference type="ARBA" id="ARBA00008914"/>
    </source>
</evidence>
<dbReference type="OrthoDB" id="9815217at2"/>
<evidence type="ECO:0000256" key="7">
    <source>
        <dbReference type="PROSITE-ProRule" id="PRU00473"/>
    </source>
</evidence>